<gene>
    <name evidence="2" type="ORF">PECUL_23A031668</name>
</gene>
<evidence type="ECO:0000313" key="2">
    <source>
        <dbReference type="EMBL" id="CAH2276496.1"/>
    </source>
</evidence>
<dbReference type="Proteomes" id="UP001295444">
    <property type="component" value="Chromosome 03"/>
</dbReference>
<feature type="region of interest" description="Disordered" evidence="1">
    <location>
        <begin position="111"/>
        <end position="143"/>
    </location>
</feature>
<organism evidence="2 3">
    <name type="scientific">Pelobates cultripes</name>
    <name type="common">Western spadefoot toad</name>
    <dbReference type="NCBI Taxonomy" id="61616"/>
    <lineage>
        <taxon>Eukaryota</taxon>
        <taxon>Metazoa</taxon>
        <taxon>Chordata</taxon>
        <taxon>Craniata</taxon>
        <taxon>Vertebrata</taxon>
        <taxon>Euteleostomi</taxon>
        <taxon>Amphibia</taxon>
        <taxon>Batrachia</taxon>
        <taxon>Anura</taxon>
        <taxon>Pelobatoidea</taxon>
        <taxon>Pelobatidae</taxon>
        <taxon>Pelobates</taxon>
    </lineage>
</organism>
<dbReference type="EMBL" id="OW240914">
    <property type="protein sequence ID" value="CAH2276496.1"/>
    <property type="molecule type" value="Genomic_DNA"/>
</dbReference>
<keyword evidence="3" id="KW-1185">Reference proteome</keyword>
<dbReference type="PANTHER" id="PTHR47621">
    <property type="entry name" value="ZINC FINGER CCCH-TYPE ANTIVIRAL PROTEIN 1-LIKE"/>
    <property type="match status" value="1"/>
</dbReference>
<accession>A0AAD1VWW3</accession>
<dbReference type="PANTHER" id="PTHR47621:SF1">
    <property type="entry name" value="ZINC FINGER CCCH-TYPE ANTIVIRAL PROTEIN 1-LIKE"/>
    <property type="match status" value="1"/>
</dbReference>
<evidence type="ECO:0008006" key="4">
    <source>
        <dbReference type="Google" id="ProtNLM"/>
    </source>
</evidence>
<reference evidence="2" key="1">
    <citation type="submission" date="2022-03" db="EMBL/GenBank/DDBJ databases">
        <authorList>
            <person name="Alioto T."/>
            <person name="Alioto T."/>
            <person name="Gomez Garrido J."/>
        </authorList>
    </citation>
    <scope>NUCLEOTIDE SEQUENCE</scope>
</reference>
<protein>
    <recommendedName>
        <fullName evidence="4">C3H1-type domain-containing protein</fullName>
    </recommendedName>
</protein>
<dbReference type="InterPro" id="IPR026693">
    <property type="entry name" value="Zc3hav1-like"/>
</dbReference>
<sequence>MGEVVSSWIKDQERTEAKCALPGFQYFCCDGLQVCVKYLHEKCDQDKCNWLHMCGYFMRGECYRRTCYKSHNLLEESTNLLIKSFGIPAVSVENFQMLAVLKNIQLLQTQGEQTGRGRGRGASSSRGGGRGRKHVHIHKGMIK</sequence>
<dbReference type="AlphaFoldDB" id="A0AAD1VWW3"/>
<evidence type="ECO:0000313" key="3">
    <source>
        <dbReference type="Proteomes" id="UP001295444"/>
    </source>
</evidence>
<name>A0AAD1VWW3_PELCU</name>
<proteinExistence type="predicted"/>
<evidence type="ECO:0000256" key="1">
    <source>
        <dbReference type="SAM" id="MobiDB-lite"/>
    </source>
</evidence>
<feature type="compositionally biased region" description="Basic residues" evidence="1">
    <location>
        <begin position="129"/>
        <end position="143"/>
    </location>
</feature>